<dbReference type="InterPro" id="IPR029063">
    <property type="entry name" value="SAM-dependent_MTases_sf"/>
</dbReference>
<keyword evidence="1" id="KW-0472">Membrane</keyword>
<feature type="transmembrane region" description="Helical" evidence="1">
    <location>
        <begin position="12"/>
        <end position="30"/>
    </location>
</feature>
<keyword evidence="3" id="KW-1185">Reference proteome</keyword>
<dbReference type="Gene3D" id="3.40.50.150">
    <property type="entry name" value="Vaccinia Virus protein VP39"/>
    <property type="match status" value="1"/>
</dbReference>
<evidence type="ECO:0000313" key="3">
    <source>
        <dbReference type="Proteomes" id="UP000266841"/>
    </source>
</evidence>
<name>K0TNX0_THAOC</name>
<evidence type="ECO:0000256" key="1">
    <source>
        <dbReference type="SAM" id="Phobius"/>
    </source>
</evidence>
<protein>
    <recommendedName>
        <fullName evidence="4">Methyltransferase domain-containing protein</fullName>
    </recommendedName>
</protein>
<evidence type="ECO:0008006" key="4">
    <source>
        <dbReference type="Google" id="ProtNLM"/>
    </source>
</evidence>
<keyword evidence="1" id="KW-1133">Transmembrane helix</keyword>
<organism evidence="2 3">
    <name type="scientific">Thalassiosira oceanica</name>
    <name type="common">Marine diatom</name>
    <dbReference type="NCBI Taxonomy" id="159749"/>
    <lineage>
        <taxon>Eukaryota</taxon>
        <taxon>Sar</taxon>
        <taxon>Stramenopiles</taxon>
        <taxon>Ochrophyta</taxon>
        <taxon>Bacillariophyta</taxon>
        <taxon>Coscinodiscophyceae</taxon>
        <taxon>Thalassiosirophycidae</taxon>
        <taxon>Thalassiosirales</taxon>
        <taxon>Thalassiosiraceae</taxon>
        <taxon>Thalassiosira</taxon>
    </lineage>
</organism>
<dbReference type="EMBL" id="AGNL01000825">
    <property type="protein sequence ID" value="EJK77471.1"/>
    <property type="molecule type" value="Genomic_DNA"/>
</dbReference>
<dbReference type="OrthoDB" id="407477at2759"/>
<proteinExistence type="predicted"/>
<accession>K0TNX0</accession>
<dbReference type="Proteomes" id="UP000266841">
    <property type="component" value="Unassembled WGS sequence"/>
</dbReference>
<evidence type="ECO:0000313" key="2">
    <source>
        <dbReference type="EMBL" id="EJK77471.1"/>
    </source>
</evidence>
<dbReference type="OMA" id="AANCAKV"/>
<sequence>MSTHHLGGRRSFVAGFTIGMGVMHLMHTLLTLTHVTLHNCDEERFRSTALRFGPRPLRLPPKEPLEKDNSVLDEIIKFQQLFQSTDKTFRHGYHWFYGRHLPRYRSKEDLAILEIGGRGGDSAIAWTKYFGHHAKIDMITYGGKGDKLKFENPTVGCRRDGAQSAIGCGQIHTFYCDQSDAKKLEADVVTHRPDGWDIVIDDGSHVPAHNVISFEALWKNLRPGGIYVVEDIETSYYQDSVVYGYEYKAGILADPPLNALSRFRQYVDVINRGYIGPDEPQFSLFEGDHGIMEIGYARNLIFIRKKLAGIDDDGNHYGSYPIGMVKSRGYRSMSTVEAHRVFKHQSKVLDEWRPK</sequence>
<dbReference type="AlphaFoldDB" id="K0TNX0"/>
<reference evidence="2 3" key="1">
    <citation type="journal article" date="2012" name="Genome Biol.">
        <title>Genome and low-iron response of an oceanic diatom adapted to chronic iron limitation.</title>
        <authorList>
            <person name="Lommer M."/>
            <person name="Specht M."/>
            <person name="Roy A.S."/>
            <person name="Kraemer L."/>
            <person name="Andreson R."/>
            <person name="Gutowska M.A."/>
            <person name="Wolf J."/>
            <person name="Bergner S.V."/>
            <person name="Schilhabel M.B."/>
            <person name="Klostermeier U.C."/>
            <person name="Beiko R.G."/>
            <person name="Rosenstiel P."/>
            <person name="Hippler M."/>
            <person name="Laroche J."/>
        </authorList>
    </citation>
    <scope>NUCLEOTIDE SEQUENCE [LARGE SCALE GENOMIC DNA]</scope>
    <source>
        <strain evidence="2 3">CCMP1005</strain>
    </source>
</reference>
<keyword evidence="1" id="KW-0812">Transmembrane</keyword>
<dbReference type="eggNOG" id="ENOG502SV8U">
    <property type="taxonomic scope" value="Eukaryota"/>
</dbReference>
<gene>
    <name evidence="2" type="ORF">THAOC_00697</name>
</gene>
<dbReference type="SUPFAM" id="SSF53335">
    <property type="entry name" value="S-adenosyl-L-methionine-dependent methyltransferases"/>
    <property type="match status" value="1"/>
</dbReference>
<comment type="caution">
    <text evidence="2">The sequence shown here is derived from an EMBL/GenBank/DDBJ whole genome shotgun (WGS) entry which is preliminary data.</text>
</comment>